<keyword evidence="2" id="KW-1185">Reference proteome</keyword>
<proteinExistence type="predicted"/>
<sequence>MPFALPSVSLALRRANHASGSACLSLALIVSATTSGVATAGALGTELFQLDLDAELLLRPFLLTCSSRDDDASREYLKYSQTYFAQREKIGSNLSKSKA</sequence>
<name>A0A4C1TU17_EUMVA</name>
<dbReference type="AlphaFoldDB" id="A0A4C1TU17"/>
<evidence type="ECO:0000313" key="2">
    <source>
        <dbReference type="Proteomes" id="UP000299102"/>
    </source>
</evidence>
<organism evidence="1 2">
    <name type="scientific">Eumeta variegata</name>
    <name type="common">Bagworm moth</name>
    <name type="synonym">Eumeta japonica</name>
    <dbReference type="NCBI Taxonomy" id="151549"/>
    <lineage>
        <taxon>Eukaryota</taxon>
        <taxon>Metazoa</taxon>
        <taxon>Ecdysozoa</taxon>
        <taxon>Arthropoda</taxon>
        <taxon>Hexapoda</taxon>
        <taxon>Insecta</taxon>
        <taxon>Pterygota</taxon>
        <taxon>Neoptera</taxon>
        <taxon>Endopterygota</taxon>
        <taxon>Lepidoptera</taxon>
        <taxon>Glossata</taxon>
        <taxon>Ditrysia</taxon>
        <taxon>Tineoidea</taxon>
        <taxon>Psychidae</taxon>
        <taxon>Oiketicinae</taxon>
        <taxon>Eumeta</taxon>
    </lineage>
</organism>
<gene>
    <name evidence="1" type="ORF">EVAR_101159_1</name>
</gene>
<protein>
    <submittedName>
        <fullName evidence="1">Uncharacterized protein</fullName>
    </submittedName>
</protein>
<dbReference type="Proteomes" id="UP000299102">
    <property type="component" value="Unassembled WGS sequence"/>
</dbReference>
<accession>A0A4C1TU17</accession>
<dbReference type="EMBL" id="BGZK01006288">
    <property type="protein sequence ID" value="GBP17398.1"/>
    <property type="molecule type" value="Genomic_DNA"/>
</dbReference>
<reference evidence="1 2" key="1">
    <citation type="journal article" date="2019" name="Commun. Biol.">
        <title>The bagworm genome reveals a unique fibroin gene that provides high tensile strength.</title>
        <authorList>
            <person name="Kono N."/>
            <person name="Nakamura H."/>
            <person name="Ohtoshi R."/>
            <person name="Tomita M."/>
            <person name="Numata K."/>
            <person name="Arakawa K."/>
        </authorList>
    </citation>
    <scope>NUCLEOTIDE SEQUENCE [LARGE SCALE GENOMIC DNA]</scope>
</reference>
<comment type="caution">
    <text evidence="1">The sequence shown here is derived from an EMBL/GenBank/DDBJ whole genome shotgun (WGS) entry which is preliminary data.</text>
</comment>
<evidence type="ECO:0000313" key="1">
    <source>
        <dbReference type="EMBL" id="GBP17398.1"/>
    </source>
</evidence>